<keyword evidence="1" id="KW-0472">Membrane</keyword>
<organism evidence="2">
    <name type="scientific">Timema douglasi</name>
    <name type="common">Walking stick</name>
    <dbReference type="NCBI Taxonomy" id="61478"/>
    <lineage>
        <taxon>Eukaryota</taxon>
        <taxon>Metazoa</taxon>
        <taxon>Ecdysozoa</taxon>
        <taxon>Arthropoda</taxon>
        <taxon>Hexapoda</taxon>
        <taxon>Insecta</taxon>
        <taxon>Pterygota</taxon>
        <taxon>Neoptera</taxon>
        <taxon>Polyneoptera</taxon>
        <taxon>Phasmatodea</taxon>
        <taxon>Timematodea</taxon>
        <taxon>Timematoidea</taxon>
        <taxon>Timematidae</taxon>
        <taxon>Timema</taxon>
    </lineage>
</organism>
<feature type="transmembrane region" description="Helical" evidence="1">
    <location>
        <begin position="149"/>
        <end position="173"/>
    </location>
</feature>
<dbReference type="GO" id="GO:0006986">
    <property type="term" value="P:response to unfolded protein"/>
    <property type="evidence" value="ECO:0007669"/>
    <property type="project" value="InterPro"/>
</dbReference>
<reference evidence="2" key="1">
    <citation type="submission" date="2020-11" db="EMBL/GenBank/DDBJ databases">
        <authorList>
            <person name="Tran Van P."/>
        </authorList>
    </citation>
    <scope>NUCLEOTIDE SEQUENCE</scope>
</reference>
<evidence type="ECO:0000313" key="2">
    <source>
        <dbReference type="EMBL" id="CAD7201609.1"/>
    </source>
</evidence>
<dbReference type="GO" id="GO:0036503">
    <property type="term" value="P:ERAD pathway"/>
    <property type="evidence" value="ECO:0007669"/>
    <property type="project" value="TreeGrafter"/>
</dbReference>
<dbReference type="PANTHER" id="PTHR12740:SF4">
    <property type="entry name" value="JNK1_MAPK8-ASSOCIATED MEMBRANE PROTEIN"/>
    <property type="match status" value="1"/>
</dbReference>
<keyword evidence="1" id="KW-0812">Transmembrane</keyword>
<accession>A0A7R8VP90</accession>
<evidence type="ECO:0000256" key="1">
    <source>
        <dbReference type="SAM" id="Phobius"/>
    </source>
</evidence>
<dbReference type="AlphaFoldDB" id="A0A7R8VP90"/>
<dbReference type="InterPro" id="IPR008485">
    <property type="entry name" value="JAMP"/>
</dbReference>
<feature type="transmembrane region" description="Helical" evidence="1">
    <location>
        <begin position="264"/>
        <end position="286"/>
    </location>
</feature>
<gene>
    <name evidence="2" type="ORF">TDIB3V08_LOCUS7805</name>
</gene>
<sequence>MIWIRSIPTKVKINFYFHNSLSLIQPTPETRAFHLYEVVTGASSRSQAQPSVTLRSSRLPLGDAVRPSSCPGIYCGRHYLPDGNWSDCGACPRGYRTNSYSICVKCEDSPEFYDWLYLGFMVLLALVLHWFCIDTAALRRRFVDTSLRLIALLLMITINFCKEVFALHLSALVETAMAAVLTLLMSEPWGKLEVRSCRTQKLSDWYTLLHNPNPDYADTLHCTQEAVYPLYTMVFIFYALSIVLMLLMRPWLAGHFLPVYGKMSIYAALYFFPTLALIQAVLGGLIYYSFPYMVIIMSVISNAAHFAFKLDQISAFKRKLFAGPESDSQTQGMLQTIAYTNNYLFYGWPRGKVLNFCAGGLGFNLQSRHRFI</sequence>
<dbReference type="GO" id="GO:0031625">
    <property type="term" value="F:ubiquitin protein ligase binding"/>
    <property type="evidence" value="ECO:0007669"/>
    <property type="project" value="TreeGrafter"/>
</dbReference>
<feature type="transmembrane region" description="Helical" evidence="1">
    <location>
        <begin position="230"/>
        <end position="252"/>
    </location>
</feature>
<name>A0A7R8VP90_TIMDO</name>
<feature type="transmembrane region" description="Helical" evidence="1">
    <location>
        <begin position="115"/>
        <end position="137"/>
    </location>
</feature>
<dbReference type="EMBL" id="OA568523">
    <property type="protein sequence ID" value="CAD7201609.1"/>
    <property type="molecule type" value="Genomic_DNA"/>
</dbReference>
<dbReference type="GO" id="GO:0016020">
    <property type="term" value="C:membrane"/>
    <property type="evidence" value="ECO:0007669"/>
    <property type="project" value="InterPro"/>
</dbReference>
<protein>
    <recommendedName>
        <fullName evidence="3">JNK1/MAPK8-associated membrane protein</fullName>
    </recommendedName>
</protein>
<dbReference type="PANTHER" id="PTHR12740">
    <property type="entry name" value="JNK1/MAPK8-ASSOCIATED MEMBRANE PROTEIN"/>
    <property type="match status" value="1"/>
</dbReference>
<proteinExistence type="predicted"/>
<keyword evidence="1" id="KW-1133">Transmembrane helix</keyword>
<dbReference type="Pfam" id="PF05571">
    <property type="entry name" value="JAMP"/>
    <property type="match status" value="1"/>
</dbReference>
<evidence type="ECO:0008006" key="3">
    <source>
        <dbReference type="Google" id="ProtNLM"/>
    </source>
</evidence>